<accession>A0AAV6YPU6</accession>
<reference evidence="2" key="1">
    <citation type="thesis" date="2020" institute="ProQuest LLC" country="789 East Eisenhower Parkway, Ann Arbor, MI, USA">
        <title>Comparative Genomics and Chromosome Evolution.</title>
        <authorList>
            <person name="Mudd A.B."/>
        </authorList>
    </citation>
    <scope>NUCLEOTIDE SEQUENCE</scope>
    <source>
        <strain evidence="2">237g6f4</strain>
        <tissue evidence="2">Blood</tissue>
    </source>
</reference>
<name>A0AAV6YPU6_ENGPU</name>
<evidence type="ECO:0000256" key="1">
    <source>
        <dbReference type="SAM" id="MobiDB-lite"/>
    </source>
</evidence>
<keyword evidence="3" id="KW-1185">Reference proteome</keyword>
<dbReference type="AlphaFoldDB" id="A0AAV6YPU6"/>
<protein>
    <submittedName>
        <fullName evidence="2">Uncharacterized protein</fullName>
    </submittedName>
</protein>
<evidence type="ECO:0000313" key="3">
    <source>
        <dbReference type="Proteomes" id="UP000824782"/>
    </source>
</evidence>
<feature type="region of interest" description="Disordered" evidence="1">
    <location>
        <begin position="1"/>
        <end position="25"/>
    </location>
</feature>
<dbReference type="EMBL" id="WNYA01017282">
    <property type="protein sequence ID" value="KAG8538966.1"/>
    <property type="molecule type" value="Genomic_DNA"/>
</dbReference>
<comment type="caution">
    <text evidence="2">The sequence shown here is derived from an EMBL/GenBank/DDBJ whole genome shotgun (WGS) entry which is preliminary data.</text>
</comment>
<sequence length="83" mass="9025">MSPRHPSAAPAEPPEEIPPAGAPGATLLTSRAAQTPKQSATCGHIVFSELYLEGEPKTLSQKPINMMSNYIPQYPEVLDYQEF</sequence>
<gene>
    <name evidence="2" type="ORF">GDO81_021686</name>
</gene>
<evidence type="ECO:0000313" key="2">
    <source>
        <dbReference type="EMBL" id="KAG8538966.1"/>
    </source>
</evidence>
<proteinExistence type="predicted"/>
<organism evidence="2 3">
    <name type="scientific">Engystomops pustulosus</name>
    <name type="common">Tungara frog</name>
    <name type="synonym">Physalaemus pustulosus</name>
    <dbReference type="NCBI Taxonomy" id="76066"/>
    <lineage>
        <taxon>Eukaryota</taxon>
        <taxon>Metazoa</taxon>
        <taxon>Chordata</taxon>
        <taxon>Craniata</taxon>
        <taxon>Vertebrata</taxon>
        <taxon>Euteleostomi</taxon>
        <taxon>Amphibia</taxon>
        <taxon>Batrachia</taxon>
        <taxon>Anura</taxon>
        <taxon>Neobatrachia</taxon>
        <taxon>Hyloidea</taxon>
        <taxon>Leptodactylidae</taxon>
        <taxon>Leiuperinae</taxon>
        <taxon>Engystomops</taxon>
    </lineage>
</organism>
<dbReference type="Proteomes" id="UP000824782">
    <property type="component" value="Unassembled WGS sequence"/>
</dbReference>